<keyword evidence="4" id="KW-0479">Metal-binding</keyword>
<evidence type="ECO:0000256" key="1">
    <source>
        <dbReference type="ARBA" id="ARBA00001935"/>
    </source>
</evidence>
<keyword evidence="11" id="KW-1185">Reference proteome</keyword>
<dbReference type="Pfam" id="PF00127">
    <property type="entry name" value="Copper-bind"/>
    <property type="match status" value="1"/>
</dbReference>
<name>A0A1I3XV83_9HYPH</name>
<evidence type="ECO:0000256" key="7">
    <source>
        <dbReference type="ARBA" id="ARBA00023008"/>
    </source>
</evidence>
<evidence type="ECO:0000259" key="9">
    <source>
        <dbReference type="Pfam" id="PF00127"/>
    </source>
</evidence>
<keyword evidence="3" id="KW-0813">Transport</keyword>
<proteinExistence type="predicted"/>
<gene>
    <name evidence="10" type="ORF">SAMN04488518_103180</name>
</gene>
<evidence type="ECO:0000256" key="2">
    <source>
        <dbReference type="ARBA" id="ARBA00004418"/>
    </source>
</evidence>
<dbReference type="PRINTS" id="PR00155">
    <property type="entry name" value="AMICYANIN"/>
</dbReference>
<dbReference type="InterPro" id="IPR000923">
    <property type="entry name" value="BlueCu_1"/>
</dbReference>
<keyword evidence="8" id="KW-0732">Signal</keyword>
<feature type="signal peptide" evidence="8">
    <location>
        <begin position="1"/>
        <end position="20"/>
    </location>
</feature>
<evidence type="ECO:0000256" key="3">
    <source>
        <dbReference type="ARBA" id="ARBA00022448"/>
    </source>
</evidence>
<keyword evidence="7" id="KW-0186">Copper</keyword>
<feature type="chain" id="PRO_5047159739" evidence="8">
    <location>
        <begin position="21"/>
        <end position="154"/>
    </location>
</feature>
<sequence>MKRILSTLLVSVLMAGGALAGEGKTYSVNQVTDASANTPSHMFRFEPDLLEVPLGATVKFDNFDGNHTVISIKKMTPDGGPKFKFSKMSPDRNVTFDTPGIYGVTCGIHGRFGMAMIIKVGEDSAEDLEGARSVVPGGRMGTKISQILDRLEGK</sequence>
<feature type="domain" description="Blue (type 1) copper" evidence="9">
    <location>
        <begin position="37"/>
        <end position="120"/>
    </location>
</feature>
<evidence type="ECO:0000256" key="8">
    <source>
        <dbReference type="SAM" id="SignalP"/>
    </source>
</evidence>
<evidence type="ECO:0000256" key="4">
    <source>
        <dbReference type="ARBA" id="ARBA00022723"/>
    </source>
</evidence>
<evidence type="ECO:0000256" key="6">
    <source>
        <dbReference type="ARBA" id="ARBA00022982"/>
    </source>
</evidence>
<dbReference type="Gene3D" id="2.60.40.420">
    <property type="entry name" value="Cupredoxins - blue copper proteins"/>
    <property type="match status" value="1"/>
</dbReference>
<evidence type="ECO:0000256" key="5">
    <source>
        <dbReference type="ARBA" id="ARBA00022764"/>
    </source>
</evidence>
<protein>
    <submittedName>
        <fullName evidence="10">Pseudoazurin</fullName>
    </submittedName>
</protein>
<dbReference type="Proteomes" id="UP000199598">
    <property type="component" value="Unassembled WGS sequence"/>
</dbReference>
<organism evidence="10 11">
    <name type="scientific">Pseudovibrio ascidiaceicola</name>
    <dbReference type="NCBI Taxonomy" id="285279"/>
    <lineage>
        <taxon>Bacteria</taxon>
        <taxon>Pseudomonadati</taxon>
        <taxon>Pseudomonadota</taxon>
        <taxon>Alphaproteobacteria</taxon>
        <taxon>Hyphomicrobiales</taxon>
        <taxon>Stappiaceae</taxon>
        <taxon>Pseudovibrio</taxon>
    </lineage>
</organism>
<comment type="cofactor">
    <cofactor evidence="1">
        <name>Cu cation</name>
        <dbReference type="ChEBI" id="CHEBI:23378"/>
    </cofactor>
</comment>
<keyword evidence="5" id="KW-0574">Periplasm</keyword>
<evidence type="ECO:0000313" key="11">
    <source>
        <dbReference type="Proteomes" id="UP000199598"/>
    </source>
</evidence>
<dbReference type="SUPFAM" id="SSF49503">
    <property type="entry name" value="Cupredoxins"/>
    <property type="match status" value="1"/>
</dbReference>
<comment type="subcellular location">
    <subcellularLocation>
        <location evidence="2">Periplasm</location>
    </subcellularLocation>
</comment>
<comment type="caution">
    <text evidence="10">The sequence shown here is derived from an EMBL/GenBank/DDBJ whole genome shotgun (WGS) entry which is preliminary data.</text>
</comment>
<reference evidence="10 11" key="1">
    <citation type="submission" date="2016-10" db="EMBL/GenBank/DDBJ databases">
        <authorList>
            <person name="Varghese N."/>
            <person name="Submissions S."/>
        </authorList>
    </citation>
    <scope>NUCLEOTIDE SEQUENCE [LARGE SCALE GENOMIC DNA]</scope>
    <source>
        <strain evidence="10 11">DSM 16392</strain>
    </source>
</reference>
<dbReference type="InterPro" id="IPR008972">
    <property type="entry name" value="Cupredoxin"/>
</dbReference>
<dbReference type="EMBL" id="FOSK01000003">
    <property type="protein sequence ID" value="SFK23577.1"/>
    <property type="molecule type" value="Genomic_DNA"/>
</dbReference>
<keyword evidence="6" id="KW-0249">Electron transport</keyword>
<accession>A0A1I3XV83</accession>
<evidence type="ECO:0000313" key="10">
    <source>
        <dbReference type="EMBL" id="SFK23577.1"/>
    </source>
</evidence>
<dbReference type="InterPro" id="IPR002386">
    <property type="entry name" value="Amicyanin/Pseudoazurin"/>
</dbReference>
<dbReference type="RefSeq" id="WP_208860173.1">
    <property type="nucleotide sequence ID" value="NZ_FOSK01000003.1"/>
</dbReference>